<evidence type="ECO:0000256" key="1">
    <source>
        <dbReference type="SAM" id="MobiDB-lite"/>
    </source>
</evidence>
<evidence type="ECO:0000313" key="2">
    <source>
        <dbReference type="EMBL" id="KAF9585303.1"/>
    </source>
</evidence>
<comment type="caution">
    <text evidence="2">The sequence shown here is derived from an EMBL/GenBank/DDBJ whole genome shotgun (WGS) entry which is preliminary data.</text>
</comment>
<name>A0A9P6G0N1_9FUNG</name>
<accession>A0A9P6G0N1</accession>
<sequence>MFSVLPGGTGNNADETCPVSGEPTDNLNVQACTVQKLNARAQLQIKTISYDNSETDRTSTTEKSYKVDSGIHGEVKMSGALFKAINLEASISRDYSSETMVKVTMDKVAVSRFENGTKTCTKDNYVSPNVVMDDYVPKEDKK</sequence>
<protein>
    <submittedName>
        <fullName evidence="2">Uncharacterized protein</fullName>
    </submittedName>
</protein>
<dbReference type="EMBL" id="JAABOA010000209">
    <property type="protein sequence ID" value="KAF9585303.1"/>
    <property type="molecule type" value="Genomic_DNA"/>
</dbReference>
<organism evidence="2 3">
    <name type="scientific">Lunasporangiospora selenospora</name>
    <dbReference type="NCBI Taxonomy" id="979761"/>
    <lineage>
        <taxon>Eukaryota</taxon>
        <taxon>Fungi</taxon>
        <taxon>Fungi incertae sedis</taxon>
        <taxon>Mucoromycota</taxon>
        <taxon>Mortierellomycotina</taxon>
        <taxon>Mortierellomycetes</taxon>
        <taxon>Mortierellales</taxon>
        <taxon>Mortierellaceae</taxon>
        <taxon>Lunasporangiospora</taxon>
    </lineage>
</organism>
<proteinExistence type="predicted"/>
<keyword evidence="3" id="KW-1185">Reference proteome</keyword>
<dbReference type="AlphaFoldDB" id="A0A9P6G0N1"/>
<feature type="region of interest" description="Disordered" evidence="1">
    <location>
        <begin position="1"/>
        <end position="22"/>
    </location>
</feature>
<dbReference type="Proteomes" id="UP000780801">
    <property type="component" value="Unassembled WGS sequence"/>
</dbReference>
<gene>
    <name evidence="2" type="ORF">BGW38_002973</name>
</gene>
<reference evidence="2" key="1">
    <citation type="journal article" date="2020" name="Fungal Divers.">
        <title>Resolving the Mortierellaceae phylogeny through synthesis of multi-gene phylogenetics and phylogenomics.</title>
        <authorList>
            <person name="Vandepol N."/>
            <person name="Liber J."/>
            <person name="Desiro A."/>
            <person name="Na H."/>
            <person name="Kennedy M."/>
            <person name="Barry K."/>
            <person name="Grigoriev I.V."/>
            <person name="Miller A.N."/>
            <person name="O'Donnell K."/>
            <person name="Stajich J.E."/>
            <person name="Bonito G."/>
        </authorList>
    </citation>
    <scope>NUCLEOTIDE SEQUENCE</scope>
    <source>
        <strain evidence="2">KOD1015</strain>
    </source>
</reference>
<evidence type="ECO:0000313" key="3">
    <source>
        <dbReference type="Proteomes" id="UP000780801"/>
    </source>
</evidence>